<dbReference type="InterPro" id="IPR051174">
    <property type="entry name" value="Cytochrome_c-type_ET"/>
</dbReference>
<dbReference type="GO" id="GO:0046872">
    <property type="term" value="F:metal ion binding"/>
    <property type="evidence" value="ECO:0007669"/>
    <property type="project" value="UniProtKB-KW"/>
</dbReference>
<keyword evidence="10" id="KW-1185">Reference proteome</keyword>
<dbReference type="KEGG" id="nwr:E3U44_17760"/>
<dbReference type="RefSeq" id="WP_134359396.1">
    <property type="nucleotide sequence ID" value="NZ_CP038033.1"/>
</dbReference>
<evidence type="ECO:0000256" key="3">
    <source>
        <dbReference type="ARBA" id="ARBA00022617"/>
    </source>
</evidence>
<proteinExistence type="predicted"/>
<dbReference type="InterPro" id="IPR005126">
    <property type="entry name" value="NapC/NirT_cyt_c_N"/>
</dbReference>
<dbReference type="Gene3D" id="1.10.3820.10">
    <property type="entry name" value="Di-heme elbow motif domain"/>
    <property type="match status" value="1"/>
</dbReference>
<evidence type="ECO:0000313" key="9">
    <source>
        <dbReference type="EMBL" id="QBQ56144.1"/>
    </source>
</evidence>
<evidence type="ECO:0000256" key="5">
    <source>
        <dbReference type="ARBA" id="ARBA00022982"/>
    </source>
</evidence>
<dbReference type="PANTHER" id="PTHR30333:SF3">
    <property type="entry name" value="CYTOCHROME C-TYPE PROTEIN TORY"/>
    <property type="match status" value="1"/>
</dbReference>
<gene>
    <name evidence="9" type="ORF">E3U44_17760</name>
</gene>
<dbReference type="OrthoDB" id="9782159at2"/>
<organism evidence="9 10">
    <name type="scientific">Nitrosococcus wardiae</name>
    <dbReference type="NCBI Taxonomy" id="1814290"/>
    <lineage>
        <taxon>Bacteria</taxon>
        <taxon>Pseudomonadati</taxon>
        <taxon>Pseudomonadota</taxon>
        <taxon>Gammaproteobacteria</taxon>
        <taxon>Chromatiales</taxon>
        <taxon>Chromatiaceae</taxon>
        <taxon>Nitrosococcus</taxon>
    </lineage>
</organism>
<evidence type="ECO:0000256" key="2">
    <source>
        <dbReference type="ARBA" id="ARBA00022448"/>
    </source>
</evidence>
<dbReference type="InterPro" id="IPR038266">
    <property type="entry name" value="NapC/NirT_cytc_sf"/>
</dbReference>
<feature type="transmembrane region" description="Helical" evidence="7">
    <location>
        <begin position="20"/>
        <end position="40"/>
    </location>
</feature>
<dbReference type="AlphaFoldDB" id="A0A4P7C3I2"/>
<dbReference type="EMBL" id="CP038033">
    <property type="protein sequence ID" value="QBQ56144.1"/>
    <property type="molecule type" value="Genomic_DNA"/>
</dbReference>
<keyword evidence="6" id="KW-0408">Iron</keyword>
<dbReference type="GO" id="GO:0030313">
    <property type="term" value="C:cell envelope"/>
    <property type="evidence" value="ECO:0007669"/>
    <property type="project" value="UniProtKB-SubCell"/>
</dbReference>
<protein>
    <submittedName>
        <fullName evidence="9">Cytochrome C</fullName>
    </submittedName>
</protein>
<dbReference type="GO" id="GO:0009055">
    <property type="term" value="F:electron transfer activity"/>
    <property type="evidence" value="ECO:0007669"/>
    <property type="project" value="TreeGrafter"/>
</dbReference>
<accession>A0A4P7C3I2</accession>
<keyword evidence="2" id="KW-0813">Transport</keyword>
<evidence type="ECO:0000313" key="10">
    <source>
        <dbReference type="Proteomes" id="UP000294325"/>
    </source>
</evidence>
<keyword evidence="3" id="KW-0349">Heme</keyword>
<evidence type="ECO:0000256" key="1">
    <source>
        <dbReference type="ARBA" id="ARBA00004196"/>
    </source>
</evidence>
<dbReference type="PANTHER" id="PTHR30333">
    <property type="entry name" value="CYTOCHROME C-TYPE PROTEIN"/>
    <property type="match status" value="1"/>
</dbReference>
<keyword evidence="7" id="KW-0472">Membrane</keyword>
<evidence type="ECO:0000256" key="6">
    <source>
        <dbReference type="ARBA" id="ARBA00023004"/>
    </source>
</evidence>
<evidence type="ECO:0000256" key="4">
    <source>
        <dbReference type="ARBA" id="ARBA00022723"/>
    </source>
</evidence>
<feature type="domain" description="NapC/NirT cytochrome c N-terminal" evidence="8">
    <location>
        <begin position="24"/>
        <end position="181"/>
    </location>
</feature>
<dbReference type="SUPFAM" id="SSF48695">
    <property type="entry name" value="Multiheme cytochromes"/>
    <property type="match status" value="1"/>
</dbReference>
<evidence type="ECO:0000259" key="8">
    <source>
        <dbReference type="Pfam" id="PF03264"/>
    </source>
</evidence>
<comment type="subcellular location">
    <subcellularLocation>
        <location evidence="1">Cell envelope</location>
    </subcellularLocation>
</comment>
<keyword evidence="7" id="KW-1133">Transmembrane helix</keyword>
<evidence type="ECO:0000256" key="7">
    <source>
        <dbReference type="SAM" id="Phobius"/>
    </source>
</evidence>
<sequence>MLSKLKQWWQAIREYFKVHWRPISVGAGGLFALIVIIFGGEAALSTTTFCTSCHSMSYPYEELQESAHYGSFGLEPQCKDCHIPQGLGNFHKAVYTHVVDGARELYLEFTNDYSTLEKFNERRLEMAHHARMNLRGWDSVTCRDCHKDPQPVAKSGKRAHKKLNEGWTCIDCHQNLVHAPVEHTDLDASERRGEMVIREEIDWTDRNPLASVETRSVRN</sequence>
<keyword evidence="4" id="KW-0479">Metal-binding</keyword>
<dbReference type="InterPro" id="IPR036280">
    <property type="entry name" value="Multihaem_cyt_sf"/>
</dbReference>
<keyword evidence="5" id="KW-0249">Electron transport</keyword>
<keyword evidence="7" id="KW-0812">Transmembrane</keyword>
<dbReference type="Pfam" id="PF03264">
    <property type="entry name" value="Cytochrom_NNT"/>
    <property type="match status" value="1"/>
</dbReference>
<reference evidence="9 10" key="1">
    <citation type="submission" date="2019-03" db="EMBL/GenBank/DDBJ databases">
        <title>The genome sequence of Nitrosococcus wardiae strain D1FHST reveals the archetypal metabolic capacity of ammonia-oxidizing Gammaproteobacteria.</title>
        <authorList>
            <person name="Wang L."/>
            <person name="Lim C.K."/>
            <person name="Hanson T.E."/>
            <person name="Dang H."/>
            <person name="Klotz M.G."/>
        </authorList>
    </citation>
    <scope>NUCLEOTIDE SEQUENCE [LARGE SCALE GENOMIC DNA]</scope>
    <source>
        <strain evidence="9 10">D1FHS</strain>
    </source>
</reference>
<name>A0A4P7C3I2_9GAMM</name>
<dbReference type="GO" id="GO:0009061">
    <property type="term" value="P:anaerobic respiration"/>
    <property type="evidence" value="ECO:0007669"/>
    <property type="project" value="TreeGrafter"/>
</dbReference>
<dbReference type="Proteomes" id="UP000294325">
    <property type="component" value="Chromosome"/>
</dbReference>